<keyword evidence="1 6" id="KW-0597">Phosphoprotein</keyword>
<dbReference type="SUPFAM" id="SSF52172">
    <property type="entry name" value="CheY-like"/>
    <property type="match status" value="1"/>
</dbReference>
<evidence type="ECO:0000256" key="4">
    <source>
        <dbReference type="ARBA" id="ARBA00023125"/>
    </source>
</evidence>
<dbReference type="PANTHER" id="PTHR44688:SF16">
    <property type="entry name" value="DNA-BINDING TRANSCRIPTIONAL ACTIVATOR DEVR_DOSR"/>
    <property type="match status" value="1"/>
</dbReference>
<evidence type="ECO:0000256" key="6">
    <source>
        <dbReference type="PROSITE-ProRule" id="PRU00169"/>
    </source>
</evidence>
<dbReference type="InterPro" id="IPR000792">
    <property type="entry name" value="Tscrpt_reg_LuxR_C"/>
</dbReference>
<keyword evidence="2" id="KW-0902">Two-component regulatory system</keyword>
<gene>
    <name evidence="9" type="ORF">NB231_09743</name>
</gene>
<dbReference type="CDD" id="cd17537">
    <property type="entry name" value="REC_FixJ"/>
    <property type="match status" value="1"/>
</dbReference>
<dbReference type="PANTHER" id="PTHR44688">
    <property type="entry name" value="DNA-BINDING TRANSCRIPTIONAL ACTIVATOR DEVR_DOSR"/>
    <property type="match status" value="1"/>
</dbReference>
<dbReference type="SMART" id="SM00448">
    <property type="entry name" value="REC"/>
    <property type="match status" value="1"/>
</dbReference>
<accession>A4BNC6</accession>
<dbReference type="OrthoDB" id="9802186at2"/>
<dbReference type="GO" id="GO:0006355">
    <property type="term" value="P:regulation of DNA-templated transcription"/>
    <property type="evidence" value="ECO:0007669"/>
    <property type="project" value="InterPro"/>
</dbReference>
<evidence type="ECO:0000256" key="5">
    <source>
        <dbReference type="ARBA" id="ARBA00023163"/>
    </source>
</evidence>
<keyword evidence="10" id="KW-1185">Reference proteome</keyword>
<evidence type="ECO:0000256" key="2">
    <source>
        <dbReference type="ARBA" id="ARBA00023012"/>
    </source>
</evidence>
<evidence type="ECO:0000313" key="9">
    <source>
        <dbReference type="EMBL" id="EAR22725.1"/>
    </source>
</evidence>
<feature type="modified residue" description="4-aspartylphosphate" evidence="6">
    <location>
        <position position="55"/>
    </location>
</feature>
<dbReference type="InterPro" id="IPR001789">
    <property type="entry name" value="Sig_transdc_resp-reg_receiver"/>
</dbReference>
<dbReference type="Pfam" id="PF00072">
    <property type="entry name" value="Response_reg"/>
    <property type="match status" value="1"/>
</dbReference>
<dbReference type="Pfam" id="PF00196">
    <property type="entry name" value="GerE"/>
    <property type="match status" value="1"/>
</dbReference>
<dbReference type="CDD" id="cd06170">
    <property type="entry name" value="LuxR_C_like"/>
    <property type="match status" value="1"/>
</dbReference>
<dbReference type="SMART" id="SM00421">
    <property type="entry name" value="HTH_LUXR"/>
    <property type="match status" value="1"/>
</dbReference>
<dbReference type="STRING" id="314278.NB231_09743"/>
<sequence length="209" mass="23381">MPESSIIYVVDDSPEVRKSLVMMLRSRGQQSRGFADARAFLQACPPEASGCLIVDVRMPGLSGLDLQHCLHERGYTLPVIVITGHGDVAMAARALKAGALDFIEKPFAPSTLMPLIDEALILDAERRERRREEATFTARLALLKPREREILRQVANGRYNKTIATDLGVSVSTVELHRKKIMEKLRANSLYDLMRIAEFDRELGHGKPM</sequence>
<keyword evidence="3" id="KW-0805">Transcription regulation</keyword>
<feature type="domain" description="Response regulatory" evidence="8">
    <location>
        <begin position="6"/>
        <end position="120"/>
    </location>
</feature>
<protein>
    <submittedName>
        <fullName evidence="9">Two-component response regulator</fullName>
    </submittedName>
</protein>
<dbReference type="InterPro" id="IPR036388">
    <property type="entry name" value="WH-like_DNA-bd_sf"/>
</dbReference>
<dbReference type="HOGENOM" id="CLU_000445_90_4_6"/>
<dbReference type="EMBL" id="AAOF01000002">
    <property type="protein sequence ID" value="EAR22725.1"/>
    <property type="molecule type" value="Genomic_DNA"/>
</dbReference>
<evidence type="ECO:0000256" key="1">
    <source>
        <dbReference type="ARBA" id="ARBA00022553"/>
    </source>
</evidence>
<evidence type="ECO:0000259" key="7">
    <source>
        <dbReference type="PROSITE" id="PS50043"/>
    </source>
</evidence>
<organism evidence="9 10">
    <name type="scientific">Nitrococcus mobilis Nb-231</name>
    <dbReference type="NCBI Taxonomy" id="314278"/>
    <lineage>
        <taxon>Bacteria</taxon>
        <taxon>Pseudomonadati</taxon>
        <taxon>Pseudomonadota</taxon>
        <taxon>Gammaproteobacteria</taxon>
        <taxon>Chromatiales</taxon>
        <taxon>Ectothiorhodospiraceae</taxon>
        <taxon>Nitrococcus</taxon>
    </lineage>
</organism>
<dbReference type="GO" id="GO:0003677">
    <property type="term" value="F:DNA binding"/>
    <property type="evidence" value="ECO:0007669"/>
    <property type="project" value="UniProtKB-KW"/>
</dbReference>
<comment type="caution">
    <text evidence="9">The sequence shown here is derived from an EMBL/GenBank/DDBJ whole genome shotgun (WGS) entry which is preliminary data.</text>
</comment>
<dbReference type="RefSeq" id="WP_005001988.1">
    <property type="nucleotide sequence ID" value="NZ_CH672427.1"/>
</dbReference>
<evidence type="ECO:0000256" key="3">
    <source>
        <dbReference type="ARBA" id="ARBA00023015"/>
    </source>
</evidence>
<evidence type="ECO:0000313" key="10">
    <source>
        <dbReference type="Proteomes" id="UP000003374"/>
    </source>
</evidence>
<dbReference type="Gene3D" id="3.40.50.2300">
    <property type="match status" value="1"/>
</dbReference>
<dbReference type="FunFam" id="3.40.50.2300:FF:000018">
    <property type="entry name" value="DNA-binding transcriptional regulator NtrC"/>
    <property type="match status" value="1"/>
</dbReference>
<keyword evidence="5" id="KW-0804">Transcription</keyword>
<keyword evidence="4" id="KW-0238">DNA-binding</keyword>
<feature type="domain" description="HTH luxR-type" evidence="7">
    <location>
        <begin position="136"/>
        <end position="201"/>
    </location>
</feature>
<dbReference type="PRINTS" id="PR00038">
    <property type="entry name" value="HTHLUXR"/>
</dbReference>
<dbReference type="Proteomes" id="UP000003374">
    <property type="component" value="Unassembled WGS sequence"/>
</dbReference>
<dbReference type="AlphaFoldDB" id="A4BNC6"/>
<dbReference type="PROSITE" id="PS50110">
    <property type="entry name" value="RESPONSE_REGULATORY"/>
    <property type="match status" value="1"/>
</dbReference>
<dbReference type="eggNOG" id="COG4566">
    <property type="taxonomic scope" value="Bacteria"/>
</dbReference>
<name>A4BNC6_9GAMM</name>
<proteinExistence type="predicted"/>
<dbReference type="GO" id="GO:0000160">
    <property type="term" value="P:phosphorelay signal transduction system"/>
    <property type="evidence" value="ECO:0007669"/>
    <property type="project" value="UniProtKB-KW"/>
</dbReference>
<dbReference type="InterPro" id="IPR011006">
    <property type="entry name" value="CheY-like_superfamily"/>
</dbReference>
<dbReference type="PROSITE" id="PS50043">
    <property type="entry name" value="HTH_LUXR_2"/>
    <property type="match status" value="1"/>
</dbReference>
<reference evidence="9 10" key="1">
    <citation type="submission" date="2006-02" db="EMBL/GenBank/DDBJ databases">
        <authorList>
            <person name="Waterbury J."/>
            <person name="Ferriera S."/>
            <person name="Johnson J."/>
            <person name="Kravitz S."/>
            <person name="Halpern A."/>
            <person name="Remington K."/>
            <person name="Beeson K."/>
            <person name="Tran B."/>
            <person name="Rogers Y.-H."/>
            <person name="Friedman R."/>
            <person name="Venter J.C."/>
        </authorList>
    </citation>
    <scope>NUCLEOTIDE SEQUENCE [LARGE SCALE GENOMIC DNA]</scope>
    <source>
        <strain evidence="9 10">Nb-231</strain>
    </source>
</reference>
<evidence type="ECO:0000259" key="8">
    <source>
        <dbReference type="PROSITE" id="PS50110"/>
    </source>
</evidence>
<dbReference type="Gene3D" id="1.10.10.10">
    <property type="entry name" value="Winged helix-like DNA-binding domain superfamily/Winged helix DNA-binding domain"/>
    <property type="match status" value="1"/>
</dbReference>